<dbReference type="GO" id="GO:0003991">
    <property type="term" value="F:acetylglutamate kinase activity"/>
    <property type="evidence" value="ECO:0007669"/>
    <property type="project" value="UniProtKB-UniRule"/>
</dbReference>
<gene>
    <name evidence="9" type="primary">argB</name>
    <name evidence="11" type="ORF">SAMN04489723_11390</name>
</gene>
<dbReference type="UniPathway" id="UPA00068">
    <property type="reaction ID" value="UER00107"/>
</dbReference>
<keyword evidence="2 9" id="KW-0055">Arginine biosynthesis</keyword>
<proteinExistence type="inferred from homology"/>
<dbReference type="Pfam" id="PF00696">
    <property type="entry name" value="AA_kinase"/>
    <property type="match status" value="1"/>
</dbReference>
<dbReference type="InterPro" id="IPR004662">
    <property type="entry name" value="AcgluKinase_fam"/>
</dbReference>
<feature type="site" description="Transition state stabilizer" evidence="9">
    <location>
        <position position="228"/>
    </location>
</feature>
<evidence type="ECO:0000256" key="9">
    <source>
        <dbReference type="HAMAP-Rule" id="MF_00082"/>
    </source>
</evidence>
<dbReference type="RefSeq" id="WP_092899265.1">
    <property type="nucleotide sequence ID" value="NZ_FOKK01000013.1"/>
</dbReference>
<dbReference type="InterPro" id="IPR001048">
    <property type="entry name" value="Asp/Glu/Uridylate_kinase"/>
</dbReference>
<comment type="similarity">
    <text evidence="9">Belongs to the acetylglutamate kinase family. ArgB subfamily.</text>
</comment>
<comment type="function">
    <text evidence="9">Catalyzes the ATP-dependent phosphorylation of N-acetyl-L-glutamate.</text>
</comment>
<sequence>MSKPRILIKYGGNAMINPQLQQEIAAQIFKLQEAGFEVIMVHGGGPFINKALEKAAIKSQFVDGLRVTEAIAFAEIQKALIGEVNADLISTLNQNKLKAIGLSGKDAGMVQAIKYQHKSADGSIIDLGLVGEITHIDDSLINLLCEAGYVPVVACVADGVDGTSYNINADTFAGKLAAAVNADQLIVLTDVDGLFLNYPDPASIIRELNETAVNEHMGTTIQGGMIPKIQSCMLALKEGVKKAIILNGTKPEQIAKYVIGNEKIGTTLTLQ</sequence>
<dbReference type="OrthoDB" id="9803155at2"/>
<feature type="binding site" evidence="9">
    <location>
        <begin position="44"/>
        <end position="45"/>
    </location>
    <ligand>
        <name>substrate</name>
    </ligand>
</feature>
<dbReference type="GO" id="GO:0005737">
    <property type="term" value="C:cytoplasm"/>
    <property type="evidence" value="ECO:0007669"/>
    <property type="project" value="UniProtKB-SubCell"/>
</dbReference>
<keyword evidence="6 9" id="KW-0418">Kinase</keyword>
<dbReference type="InterPro" id="IPR036393">
    <property type="entry name" value="AceGlu_kinase-like_sf"/>
</dbReference>
<dbReference type="GO" id="GO:0042450">
    <property type="term" value="P:L-arginine biosynthetic process via ornithine"/>
    <property type="evidence" value="ECO:0007669"/>
    <property type="project" value="UniProtKB-UniRule"/>
</dbReference>
<keyword evidence="9" id="KW-0963">Cytoplasm</keyword>
<dbReference type="HAMAP" id="MF_00082">
    <property type="entry name" value="ArgB"/>
    <property type="match status" value="1"/>
</dbReference>
<evidence type="ECO:0000256" key="2">
    <source>
        <dbReference type="ARBA" id="ARBA00022571"/>
    </source>
</evidence>
<name>A0A1I1BFN8_9BACT</name>
<dbReference type="PANTHER" id="PTHR23342:SF0">
    <property type="entry name" value="N-ACETYLGLUTAMATE SYNTHASE, MITOCHONDRIAL"/>
    <property type="match status" value="1"/>
</dbReference>
<feature type="domain" description="Aspartate/glutamate/uridylate kinase" evidence="10">
    <location>
        <begin position="5"/>
        <end position="247"/>
    </location>
</feature>
<evidence type="ECO:0000259" key="10">
    <source>
        <dbReference type="Pfam" id="PF00696"/>
    </source>
</evidence>
<dbReference type="EC" id="2.7.2.8" evidence="9"/>
<dbReference type="Proteomes" id="UP000198790">
    <property type="component" value="Unassembled WGS sequence"/>
</dbReference>
<dbReference type="PANTHER" id="PTHR23342">
    <property type="entry name" value="N-ACETYLGLUTAMATE SYNTHASE"/>
    <property type="match status" value="1"/>
</dbReference>
<evidence type="ECO:0000256" key="7">
    <source>
        <dbReference type="ARBA" id="ARBA00022840"/>
    </source>
</evidence>
<dbReference type="PIRSF" id="PIRSF000728">
    <property type="entry name" value="NAGK"/>
    <property type="match status" value="1"/>
</dbReference>
<dbReference type="FunFam" id="3.40.1160.10:FF:000004">
    <property type="entry name" value="Acetylglutamate kinase"/>
    <property type="match status" value="1"/>
</dbReference>
<accession>A0A1I1BFN8</accession>
<evidence type="ECO:0000256" key="3">
    <source>
        <dbReference type="ARBA" id="ARBA00022605"/>
    </source>
</evidence>
<organism evidence="11 12">
    <name type="scientific">Algoriphagus aquimarinus</name>
    <dbReference type="NCBI Taxonomy" id="237018"/>
    <lineage>
        <taxon>Bacteria</taxon>
        <taxon>Pseudomonadati</taxon>
        <taxon>Bacteroidota</taxon>
        <taxon>Cytophagia</taxon>
        <taxon>Cytophagales</taxon>
        <taxon>Cyclobacteriaceae</taxon>
        <taxon>Algoriphagus</taxon>
    </lineage>
</organism>
<dbReference type="PRINTS" id="PR00474">
    <property type="entry name" value="GLU5KINASE"/>
</dbReference>
<keyword evidence="4 9" id="KW-0808">Transferase</keyword>
<keyword evidence="3 9" id="KW-0028">Amino-acid biosynthesis</keyword>
<feature type="site" description="Transition state stabilizer" evidence="9">
    <location>
        <position position="9"/>
    </location>
</feature>
<dbReference type="Gene3D" id="3.40.1160.10">
    <property type="entry name" value="Acetylglutamate kinase-like"/>
    <property type="match status" value="1"/>
</dbReference>
<keyword evidence="5 9" id="KW-0547">Nucleotide-binding</keyword>
<comment type="catalytic activity">
    <reaction evidence="8 9">
        <text>N-acetyl-L-glutamate + ATP = N-acetyl-L-glutamyl 5-phosphate + ADP</text>
        <dbReference type="Rhea" id="RHEA:14629"/>
        <dbReference type="ChEBI" id="CHEBI:30616"/>
        <dbReference type="ChEBI" id="CHEBI:44337"/>
        <dbReference type="ChEBI" id="CHEBI:57936"/>
        <dbReference type="ChEBI" id="CHEBI:456216"/>
        <dbReference type="EC" id="2.7.2.8"/>
    </reaction>
</comment>
<evidence type="ECO:0000256" key="4">
    <source>
        <dbReference type="ARBA" id="ARBA00022679"/>
    </source>
</evidence>
<dbReference type="InterPro" id="IPR037528">
    <property type="entry name" value="ArgB"/>
</dbReference>
<dbReference type="CDD" id="cd04238">
    <property type="entry name" value="AAK_NAGK-like"/>
    <property type="match status" value="1"/>
</dbReference>
<keyword evidence="7 9" id="KW-0067">ATP-binding</keyword>
<dbReference type="AlphaFoldDB" id="A0A1I1BFN8"/>
<evidence type="ECO:0000313" key="11">
    <source>
        <dbReference type="EMBL" id="SFB49185.1"/>
    </source>
</evidence>
<evidence type="ECO:0000256" key="6">
    <source>
        <dbReference type="ARBA" id="ARBA00022777"/>
    </source>
</evidence>
<protein>
    <recommendedName>
        <fullName evidence="9">Acetylglutamate kinase</fullName>
        <ecNumber evidence="9">2.7.2.8</ecNumber>
    </recommendedName>
    <alternativeName>
        <fullName evidence="9">N-acetyl-L-glutamate 5-phosphotransferase</fullName>
    </alternativeName>
    <alternativeName>
        <fullName evidence="9">NAG kinase</fullName>
        <shortName evidence="9">NAGK</shortName>
    </alternativeName>
</protein>
<feature type="binding site" evidence="9">
    <location>
        <position position="66"/>
    </location>
    <ligand>
        <name>substrate</name>
    </ligand>
</feature>
<evidence type="ECO:0000256" key="8">
    <source>
        <dbReference type="ARBA" id="ARBA00048141"/>
    </source>
</evidence>
<dbReference type="STRING" id="237018.SAMN04489723_11390"/>
<comment type="subcellular location">
    <subcellularLocation>
        <location evidence="9">Cytoplasm</location>
    </subcellularLocation>
</comment>
<evidence type="ECO:0000256" key="5">
    <source>
        <dbReference type="ARBA" id="ARBA00022741"/>
    </source>
</evidence>
<feature type="binding site" evidence="9">
    <location>
        <position position="166"/>
    </location>
    <ligand>
        <name>substrate</name>
    </ligand>
</feature>
<dbReference type="SUPFAM" id="SSF53633">
    <property type="entry name" value="Carbamate kinase-like"/>
    <property type="match status" value="1"/>
</dbReference>
<reference evidence="11 12" key="1">
    <citation type="submission" date="2016-10" db="EMBL/GenBank/DDBJ databases">
        <authorList>
            <person name="de Groot N.N."/>
        </authorList>
    </citation>
    <scope>NUCLEOTIDE SEQUENCE [LARGE SCALE GENOMIC DNA]</scope>
    <source>
        <strain evidence="11 12">DSM 23399</strain>
    </source>
</reference>
<dbReference type="GO" id="GO:0005524">
    <property type="term" value="F:ATP binding"/>
    <property type="evidence" value="ECO:0007669"/>
    <property type="project" value="UniProtKB-UniRule"/>
</dbReference>
<dbReference type="NCBIfam" id="TIGR00761">
    <property type="entry name" value="argB"/>
    <property type="match status" value="1"/>
</dbReference>
<comment type="pathway">
    <text evidence="1 9">Amino-acid biosynthesis; L-arginine biosynthesis; N(2)-acetyl-L-ornithine from L-glutamate: step 2/4.</text>
</comment>
<evidence type="ECO:0000256" key="1">
    <source>
        <dbReference type="ARBA" id="ARBA00004828"/>
    </source>
</evidence>
<dbReference type="InterPro" id="IPR001057">
    <property type="entry name" value="Glu/AcGlu_kinase"/>
</dbReference>
<keyword evidence="12" id="KW-1185">Reference proteome</keyword>
<evidence type="ECO:0000313" key="12">
    <source>
        <dbReference type="Proteomes" id="UP000198790"/>
    </source>
</evidence>
<dbReference type="EMBL" id="FOKK01000013">
    <property type="protein sequence ID" value="SFB49185.1"/>
    <property type="molecule type" value="Genomic_DNA"/>
</dbReference>